<accession>A0A0D8ZVP2</accession>
<reference evidence="3 4" key="1">
    <citation type="submission" date="2015-02" db="EMBL/GenBank/DDBJ databases">
        <title>Draft genome of a novel marine cyanobacterium (Chroococcales) isolated from South Atlantic Ocean.</title>
        <authorList>
            <person name="Rigonato J."/>
            <person name="Alvarenga D.O."/>
            <person name="Branco L.H."/>
            <person name="Varani A.M."/>
            <person name="Brandini F.P."/>
            <person name="Fiore M.F."/>
        </authorList>
    </citation>
    <scope>NUCLEOTIDE SEQUENCE [LARGE SCALE GENOMIC DNA]</scope>
    <source>
        <strain evidence="3 4">CENA595</strain>
    </source>
</reference>
<protein>
    <recommendedName>
        <fullName evidence="2">DUF427 domain-containing protein</fullName>
    </recommendedName>
</protein>
<dbReference type="RefSeq" id="WP_045053877.1">
    <property type="nucleotide sequence ID" value="NZ_CAWMDP010000032.1"/>
</dbReference>
<dbReference type="InterPro" id="IPR038694">
    <property type="entry name" value="DUF427_sf"/>
</dbReference>
<evidence type="ECO:0000259" key="2">
    <source>
        <dbReference type="Pfam" id="PF04248"/>
    </source>
</evidence>
<dbReference type="Proteomes" id="UP000032452">
    <property type="component" value="Unassembled WGS sequence"/>
</dbReference>
<feature type="region of interest" description="Disordered" evidence="1">
    <location>
        <begin position="1"/>
        <end position="22"/>
    </location>
</feature>
<dbReference type="EMBL" id="JYON01000005">
    <property type="protein sequence ID" value="KJH72457.1"/>
    <property type="molecule type" value="Genomic_DNA"/>
</dbReference>
<evidence type="ECO:0000313" key="4">
    <source>
        <dbReference type="Proteomes" id="UP000032452"/>
    </source>
</evidence>
<evidence type="ECO:0000313" key="3">
    <source>
        <dbReference type="EMBL" id="KJH72457.1"/>
    </source>
</evidence>
<comment type="caution">
    <text evidence="3">The sequence shown here is derived from an EMBL/GenBank/DDBJ whole genome shotgun (WGS) entry which is preliminary data.</text>
</comment>
<proteinExistence type="predicted"/>
<dbReference type="Pfam" id="PF04248">
    <property type="entry name" value="NTP_transf_9"/>
    <property type="match status" value="1"/>
</dbReference>
<dbReference type="PANTHER" id="PTHR43058">
    <property type="entry name" value="SLR0655 PROTEIN"/>
    <property type="match status" value="1"/>
</dbReference>
<dbReference type="PATRIC" id="fig|1618023.3.peg.2833"/>
<dbReference type="OrthoDB" id="9815163at2"/>
<dbReference type="STRING" id="1618023.UH38_06735"/>
<dbReference type="AlphaFoldDB" id="A0A0D8ZVP2"/>
<dbReference type="Gene3D" id="2.170.150.40">
    <property type="entry name" value="Domain of unknown function (DUF427)"/>
    <property type="match status" value="1"/>
</dbReference>
<name>A0A0D8ZVP2_9CYAN</name>
<dbReference type="InterPro" id="IPR007361">
    <property type="entry name" value="DUF427"/>
</dbReference>
<evidence type="ECO:0000256" key="1">
    <source>
        <dbReference type="SAM" id="MobiDB-lite"/>
    </source>
</evidence>
<keyword evidence="4" id="KW-1185">Reference proteome</keyword>
<sequence>MVNRQRIEPGPGQESVWDYPRPPRLEDTNKHIQIVFNEVTIADTRQAKRVLETSHPPVYYIPPSDIKMERLVVMPHSSWCEWKGRAAYYTVLVGERQEQNAAWYYPAPTAAFAAIKDYVAFYAHLMDACYVDGEQVKSQPGDFYGGWITSDIVGPFKGGPGTWNW</sequence>
<dbReference type="PANTHER" id="PTHR43058:SF1">
    <property type="entry name" value="DUF427 DOMAIN-CONTAINING PROTEIN"/>
    <property type="match status" value="1"/>
</dbReference>
<feature type="domain" description="DUF427" evidence="2">
    <location>
        <begin position="32"/>
        <end position="123"/>
    </location>
</feature>
<gene>
    <name evidence="3" type="ORF">UH38_06735</name>
</gene>
<organism evidence="3 4">
    <name type="scientific">Aliterella atlantica CENA595</name>
    <dbReference type="NCBI Taxonomy" id="1618023"/>
    <lineage>
        <taxon>Bacteria</taxon>
        <taxon>Bacillati</taxon>
        <taxon>Cyanobacteriota</taxon>
        <taxon>Cyanophyceae</taxon>
        <taxon>Chroococcidiopsidales</taxon>
        <taxon>Aliterellaceae</taxon>
        <taxon>Aliterella</taxon>
    </lineage>
</organism>